<evidence type="ECO:0000256" key="1">
    <source>
        <dbReference type="ARBA" id="ARBA00022636"/>
    </source>
</evidence>
<evidence type="ECO:0000313" key="7">
    <source>
        <dbReference type="Proteomes" id="UP001596494"/>
    </source>
</evidence>
<gene>
    <name evidence="6" type="ORF">ACFQMN_07450</name>
</gene>
<dbReference type="Proteomes" id="UP001596494">
    <property type="component" value="Unassembled WGS sequence"/>
</dbReference>
<keyword evidence="7" id="KW-1185">Reference proteome</keyword>
<proteinExistence type="predicted"/>
<sequence>MLKVGTSLTLELNKSDQEEIERFKCKLVDFTQDYVYIDYPVKIDTQKTAFFFEGTPFNASFVGENEAVYWFKTEVAARRKMNIPVLVLTFPGNNELIKIQRRQYVRIDTTIDIAVKEKENPEKHFTTISRDLSGGGVSVLLRSGHSMAPGTLVNLTLVLALNSGERHYVEVSGVVVRTDETKVQQRETTSIKFVDIQEKHRQIIIRYCFEQQMLLRKSKQQ</sequence>
<evidence type="ECO:0000256" key="2">
    <source>
        <dbReference type="ARBA" id="ARBA00022741"/>
    </source>
</evidence>
<keyword evidence="3" id="KW-0975">Bacterial flagellum</keyword>
<dbReference type="Gene3D" id="2.30.110.10">
    <property type="entry name" value="Electron Transport, Fmn-binding Protein, Chain A"/>
    <property type="match status" value="1"/>
</dbReference>
<reference evidence="7" key="1">
    <citation type="journal article" date="2019" name="Int. J. Syst. Evol. Microbiol.">
        <title>The Global Catalogue of Microorganisms (GCM) 10K type strain sequencing project: providing services to taxonomists for standard genome sequencing and annotation.</title>
        <authorList>
            <consortium name="The Broad Institute Genomics Platform"/>
            <consortium name="The Broad Institute Genome Sequencing Center for Infectious Disease"/>
            <person name="Wu L."/>
            <person name="Ma J."/>
        </authorList>
    </citation>
    <scope>NUCLEOTIDE SEQUENCE [LARGE SCALE GENOMIC DNA]</scope>
    <source>
        <strain evidence="7">CCUG 73951</strain>
    </source>
</reference>
<organism evidence="6 7">
    <name type="scientific">Halobacillus campisalis</name>
    <dbReference type="NCBI Taxonomy" id="435909"/>
    <lineage>
        <taxon>Bacteria</taxon>
        <taxon>Bacillati</taxon>
        <taxon>Bacillota</taxon>
        <taxon>Bacilli</taxon>
        <taxon>Bacillales</taxon>
        <taxon>Bacillaceae</taxon>
        <taxon>Halobacillus</taxon>
    </lineage>
</organism>
<protein>
    <submittedName>
        <fullName evidence="6">Flagellar brake protein</fullName>
    </submittedName>
</protein>
<dbReference type="InterPro" id="IPR012349">
    <property type="entry name" value="Split_barrel_FMN-bd"/>
</dbReference>
<keyword evidence="6" id="KW-0282">Flagellum</keyword>
<comment type="caution">
    <text evidence="6">The sequence shown here is derived from an EMBL/GenBank/DDBJ whole genome shotgun (WGS) entry which is preliminary data.</text>
</comment>
<keyword evidence="6" id="KW-0966">Cell projection</keyword>
<dbReference type="SUPFAM" id="SSF141371">
    <property type="entry name" value="PilZ domain-like"/>
    <property type="match status" value="2"/>
</dbReference>
<dbReference type="Pfam" id="PF07238">
    <property type="entry name" value="PilZ"/>
    <property type="match status" value="1"/>
</dbReference>
<keyword evidence="2" id="KW-0547">Nucleotide-binding</keyword>
<dbReference type="Gene3D" id="2.40.10.220">
    <property type="entry name" value="predicted glycosyltransferase like domains"/>
    <property type="match status" value="1"/>
</dbReference>
<dbReference type="InterPro" id="IPR009875">
    <property type="entry name" value="PilZ_domain"/>
</dbReference>
<evidence type="ECO:0000259" key="4">
    <source>
        <dbReference type="Pfam" id="PF07238"/>
    </source>
</evidence>
<evidence type="ECO:0000256" key="3">
    <source>
        <dbReference type="ARBA" id="ARBA00023143"/>
    </source>
</evidence>
<evidence type="ECO:0000313" key="6">
    <source>
        <dbReference type="EMBL" id="MFC7320713.1"/>
    </source>
</evidence>
<feature type="domain" description="PilZ" evidence="4">
    <location>
        <begin position="100"/>
        <end position="210"/>
    </location>
</feature>
<evidence type="ECO:0000259" key="5">
    <source>
        <dbReference type="Pfam" id="PF12945"/>
    </source>
</evidence>
<dbReference type="InterPro" id="IPR009926">
    <property type="entry name" value="T3SS_YcgR_PilZN"/>
</dbReference>
<name>A0ABW2K1X4_9BACI</name>
<dbReference type="RefSeq" id="WP_289214319.1">
    <property type="nucleotide sequence ID" value="NZ_JAPVRC010000001.1"/>
</dbReference>
<dbReference type="Pfam" id="PF12945">
    <property type="entry name" value="PilZNR"/>
    <property type="match status" value="1"/>
</dbReference>
<feature type="domain" description="Type III secretion system flagellar brake protein YcgR PilZN" evidence="5">
    <location>
        <begin position="3"/>
        <end position="91"/>
    </location>
</feature>
<accession>A0ABW2K1X4</accession>
<keyword evidence="6" id="KW-0969">Cilium</keyword>
<dbReference type="EMBL" id="JBHTBY010000006">
    <property type="protein sequence ID" value="MFC7320713.1"/>
    <property type="molecule type" value="Genomic_DNA"/>
</dbReference>
<keyword evidence="1" id="KW-0973">c-di-GMP</keyword>